<dbReference type="EMBL" id="LXQA010039022">
    <property type="protein sequence ID" value="MCH98981.1"/>
    <property type="molecule type" value="Genomic_DNA"/>
</dbReference>
<dbReference type="InterPro" id="IPR051026">
    <property type="entry name" value="PI/PC_transfer"/>
</dbReference>
<dbReference type="PANTHER" id="PTHR45657:SF43">
    <property type="entry name" value="PHOSPHATIDYLINOSITOL_PHOSPHATIDYLCHOLINE TRANSFER PROTEIN SFH9"/>
    <property type="match status" value="1"/>
</dbReference>
<evidence type="ECO:0000313" key="2">
    <source>
        <dbReference type="EMBL" id="MCH98981.1"/>
    </source>
</evidence>
<feature type="compositionally biased region" description="Basic and acidic residues" evidence="1">
    <location>
        <begin position="7"/>
        <end position="25"/>
    </location>
</feature>
<name>A0A392NHP8_9FABA</name>
<comment type="caution">
    <text evidence="2">The sequence shown here is derived from an EMBL/GenBank/DDBJ whole genome shotgun (WGS) entry which is preliminary data.</text>
</comment>
<sequence>DGLLVQEDERNRSLEPETSEDEWRKSRARSLRRRAMTASTRLTYSLRKRNKRVADYQFDSIIIEDVRDAKEEEAVNSFRMALLTRDLLPDSHDNYHTMLR</sequence>
<dbReference type="Proteomes" id="UP000265520">
    <property type="component" value="Unassembled WGS sequence"/>
</dbReference>
<reference evidence="2 3" key="1">
    <citation type="journal article" date="2018" name="Front. Plant Sci.">
        <title>Red Clover (Trifolium pratense) and Zigzag Clover (T. medium) - A Picture of Genomic Similarities and Differences.</title>
        <authorList>
            <person name="Dluhosova J."/>
            <person name="Istvanek J."/>
            <person name="Nedelnik J."/>
            <person name="Repkova J."/>
        </authorList>
    </citation>
    <scope>NUCLEOTIDE SEQUENCE [LARGE SCALE GENOMIC DNA]</scope>
    <source>
        <strain evidence="3">cv. 10/8</strain>
        <tissue evidence="2">Leaf</tissue>
    </source>
</reference>
<dbReference type="PANTHER" id="PTHR45657">
    <property type="entry name" value="CRAL-TRIO DOMAIN-CONTAINING PROTEIN YKL091C-RELATED"/>
    <property type="match status" value="1"/>
</dbReference>
<accession>A0A392NHP8</accession>
<evidence type="ECO:0000313" key="3">
    <source>
        <dbReference type="Proteomes" id="UP000265520"/>
    </source>
</evidence>
<feature type="region of interest" description="Disordered" evidence="1">
    <location>
        <begin position="1"/>
        <end position="29"/>
    </location>
</feature>
<dbReference type="AlphaFoldDB" id="A0A392NHP8"/>
<feature type="non-terminal residue" evidence="2">
    <location>
        <position position="1"/>
    </location>
</feature>
<evidence type="ECO:0000256" key="1">
    <source>
        <dbReference type="SAM" id="MobiDB-lite"/>
    </source>
</evidence>
<protein>
    <submittedName>
        <fullName evidence="2">SEC14 cytosolic factor</fullName>
    </submittedName>
</protein>
<proteinExistence type="predicted"/>
<keyword evidence="3" id="KW-1185">Reference proteome</keyword>
<organism evidence="2 3">
    <name type="scientific">Trifolium medium</name>
    <dbReference type="NCBI Taxonomy" id="97028"/>
    <lineage>
        <taxon>Eukaryota</taxon>
        <taxon>Viridiplantae</taxon>
        <taxon>Streptophyta</taxon>
        <taxon>Embryophyta</taxon>
        <taxon>Tracheophyta</taxon>
        <taxon>Spermatophyta</taxon>
        <taxon>Magnoliopsida</taxon>
        <taxon>eudicotyledons</taxon>
        <taxon>Gunneridae</taxon>
        <taxon>Pentapetalae</taxon>
        <taxon>rosids</taxon>
        <taxon>fabids</taxon>
        <taxon>Fabales</taxon>
        <taxon>Fabaceae</taxon>
        <taxon>Papilionoideae</taxon>
        <taxon>50 kb inversion clade</taxon>
        <taxon>NPAAA clade</taxon>
        <taxon>Hologalegina</taxon>
        <taxon>IRL clade</taxon>
        <taxon>Trifolieae</taxon>
        <taxon>Trifolium</taxon>
    </lineage>
</organism>